<reference evidence="2" key="2">
    <citation type="submission" date="2023-07" db="EMBL/GenBank/DDBJ databases">
        <title>Shewanella mangrovi sp. nov., an acetaldehyde- degrading bacterium isolated from mangrove sediment.</title>
        <authorList>
            <person name="Liu Y."/>
        </authorList>
    </citation>
    <scope>NUCLEOTIDE SEQUENCE [LARGE SCALE GENOMIC DNA]</scope>
    <source>
        <strain evidence="2">C32</strain>
    </source>
</reference>
<dbReference type="RefSeq" id="WP_238895353.1">
    <property type="nucleotide sequence ID" value="NZ_JAKOGG010000003.1"/>
</dbReference>
<comment type="caution">
    <text evidence="1">The sequence shown here is derived from an EMBL/GenBank/DDBJ whole genome shotgun (WGS) entry which is preliminary data.</text>
</comment>
<dbReference type="EMBL" id="JAKOGG010000003">
    <property type="protein sequence ID" value="MCS4555943.1"/>
    <property type="molecule type" value="Genomic_DNA"/>
</dbReference>
<organism evidence="1 2">
    <name type="scientific">Shewanella electrica</name>
    <dbReference type="NCBI Taxonomy" id="515560"/>
    <lineage>
        <taxon>Bacteria</taxon>
        <taxon>Pseudomonadati</taxon>
        <taxon>Pseudomonadota</taxon>
        <taxon>Gammaproteobacteria</taxon>
        <taxon>Alteromonadales</taxon>
        <taxon>Shewanellaceae</taxon>
        <taxon>Shewanella</taxon>
    </lineage>
</organism>
<keyword evidence="2" id="KW-1185">Reference proteome</keyword>
<name>A0ABT2FHY5_9GAMM</name>
<reference evidence="1 2" key="1">
    <citation type="submission" date="2022-02" db="EMBL/GenBank/DDBJ databases">
        <authorList>
            <person name="Zhuang L."/>
        </authorList>
    </citation>
    <scope>NUCLEOTIDE SEQUENCE [LARGE SCALE GENOMIC DNA]</scope>
    <source>
        <strain evidence="1 2">C32</strain>
    </source>
</reference>
<evidence type="ECO:0000313" key="1">
    <source>
        <dbReference type="EMBL" id="MCS4555943.1"/>
    </source>
</evidence>
<dbReference type="Proteomes" id="UP001201549">
    <property type="component" value="Unassembled WGS sequence"/>
</dbReference>
<accession>A0ABT2FHY5</accession>
<proteinExistence type="predicted"/>
<gene>
    <name evidence="1" type="ORF">L9G74_05780</name>
</gene>
<protein>
    <submittedName>
        <fullName evidence="1">Uncharacterized protein</fullName>
    </submittedName>
</protein>
<evidence type="ECO:0000313" key="2">
    <source>
        <dbReference type="Proteomes" id="UP001201549"/>
    </source>
</evidence>
<sequence length="53" mass="5988">MTASATAKSPQSKTKFTPNMENYKTSLMYEGLALNKADENLTIEELKRKYAKT</sequence>